<reference evidence="2" key="1">
    <citation type="journal article" date="2019" name="Int. J. Syst. Evol. Microbiol.">
        <title>The Global Catalogue of Microorganisms (GCM) 10K type strain sequencing project: providing services to taxonomists for standard genome sequencing and annotation.</title>
        <authorList>
            <consortium name="The Broad Institute Genomics Platform"/>
            <consortium name="The Broad Institute Genome Sequencing Center for Infectious Disease"/>
            <person name="Wu L."/>
            <person name="Ma J."/>
        </authorList>
    </citation>
    <scope>NUCLEOTIDE SEQUENCE [LARGE SCALE GENOMIC DNA]</scope>
    <source>
        <strain evidence="2">CGMCC 4.1782</strain>
    </source>
</reference>
<proteinExistence type="predicted"/>
<sequence length="111" mass="12971">MWNGRLQGPELREAFLLCMELIDRFSLTRWLADDRLMESISPADLQWSLEVYVPRVARTSLLRMARLPSQFENNNEAVEVMIDKGQDHVVHLIHRTFTSEAEAMAWLMEPV</sequence>
<evidence type="ECO:0000313" key="1">
    <source>
        <dbReference type="EMBL" id="MFD2246821.1"/>
    </source>
</evidence>
<evidence type="ECO:0008006" key="3">
    <source>
        <dbReference type="Google" id="ProtNLM"/>
    </source>
</evidence>
<evidence type="ECO:0000313" key="2">
    <source>
        <dbReference type="Proteomes" id="UP001597374"/>
    </source>
</evidence>
<comment type="caution">
    <text evidence="1">The sequence shown here is derived from an EMBL/GenBank/DDBJ whole genome shotgun (WGS) entry which is preliminary data.</text>
</comment>
<accession>A0ABW5CWI9</accession>
<dbReference type="RefSeq" id="WP_250428599.1">
    <property type="nucleotide sequence ID" value="NZ_JALPRR010000001.1"/>
</dbReference>
<keyword evidence="2" id="KW-1185">Reference proteome</keyword>
<dbReference type="Proteomes" id="UP001597374">
    <property type="component" value="Unassembled WGS sequence"/>
</dbReference>
<protein>
    <recommendedName>
        <fullName evidence="3">STAS/SEC14 domain-containing protein</fullName>
    </recommendedName>
</protein>
<organism evidence="1 2">
    <name type="scientific">Pontibacter ruber</name>
    <dbReference type="NCBI Taxonomy" id="1343895"/>
    <lineage>
        <taxon>Bacteria</taxon>
        <taxon>Pseudomonadati</taxon>
        <taxon>Bacteroidota</taxon>
        <taxon>Cytophagia</taxon>
        <taxon>Cytophagales</taxon>
        <taxon>Hymenobacteraceae</taxon>
        <taxon>Pontibacter</taxon>
    </lineage>
</organism>
<gene>
    <name evidence="1" type="ORF">ACFSKP_11185</name>
</gene>
<name>A0ABW5CWI9_9BACT</name>
<dbReference type="EMBL" id="JBHUIM010000001">
    <property type="protein sequence ID" value="MFD2246821.1"/>
    <property type="molecule type" value="Genomic_DNA"/>
</dbReference>